<dbReference type="Proteomes" id="UP000294927">
    <property type="component" value="Unassembled WGS sequence"/>
</dbReference>
<reference evidence="7 8" key="1">
    <citation type="submission" date="2019-03" db="EMBL/GenBank/DDBJ databases">
        <title>Genomic Encyclopedia of Archaeal and Bacterial Type Strains, Phase II (KMG-II): from individual species to whole genera.</title>
        <authorList>
            <person name="Goeker M."/>
        </authorList>
    </citation>
    <scope>NUCLEOTIDE SEQUENCE [LARGE SCALE GENOMIC DNA]</scope>
    <source>
        <strain evidence="7 8">DSM 45499</strain>
    </source>
</reference>
<keyword evidence="5" id="KW-0472">Membrane</keyword>
<evidence type="ECO:0000313" key="8">
    <source>
        <dbReference type="Proteomes" id="UP000294927"/>
    </source>
</evidence>
<evidence type="ECO:0000256" key="4">
    <source>
        <dbReference type="SAM" id="MobiDB-lite"/>
    </source>
</evidence>
<dbReference type="SUPFAM" id="SSF55874">
    <property type="entry name" value="ATPase domain of HSP90 chaperone/DNA topoisomerase II/histidine kinase"/>
    <property type="match status" value="1"/>
</dbReference>
<protein>
    <submittedName>
        <fullName evidence="7">Two-component system sensor histidine kinase DesK</fullName>
    </submittedName>
</protein>
<dbReference type="PANTHER" id="PTHR24421">
    <property type="entry name" value="NITRATE/NITRITE SENSOR PROTEIN NARX-RELATED"/>
    <property type="match status" value="1"/>
</dbReference>
<dbReference type="PANTHER" id="PTHR24421:SF63">
    <property type="entry name" value="SENSOR HISTIDINE KINASE DESK"/>
    <property type="match status" value="1"/>
</dbReference>
<feature type="transmembrane region" description="Helical" evidence="5">
    <location>
        <begin position="21"/>
        <end position="41"/>
    </location>
</feature>
<feature type="transmembrane region" description="Helical" evidence="5">
    <location>
        <begin position="81"/>
        <end position="104"/>
    </location>
</feature>
<keyword evidence="8" id="KW-1185">Reference proteome</keyword>
<evidence type="ECO:0000259" key="6">
    <source>
        <dbReference type="Pfam" id="PF07730"/>
    </source>
</evidence>
<dbReference type="Gene3D" id="1.20.5.1930">
    <property type="match status" value="1"/>
</dbReference>
<sequence>MSSPSTPGHLGDIGPTSSPRLAVGVVTAVFVSISLIGFLRVSLLPDVGAGALLLSFVCVFVLLLVQLLWYTRDNDRLRSPLGYAVLGTQALLGYLPMLVFGEAWVGMPGFFAGSLLLVLRPFLAWPAFGVVVASTASAQWVFTATLVEALYAAIFTVTTGLVVYGLSRLSALVAEVRTSRAENARLAVLRERLRFARDLHDLLGYSLSAITLKIELTHRLMESAPQAASDQLLEVLEISRLAMSDARMVATGYREMSLEEECRSAMSVLAAAEVAVRLESDHIDLPVQVSTVLATVLREGVTNLLRHSKAKHCAITIRQDEDRASIEILNDALPARQDDREQQGVGGLHNLSVRAKEAGGTITVVHGPNVFRLRAEVPLRMARHAVAGTQTTRGSEPAGVPRDADGVDTVASRELADDRGEVVPDGAD</sequence>
<organism evidence="7 8">
    <name type="scientific">Actinophytocola oryzae</name>
    <dbReference type="NCBI Taxonomy" id="502181"/>
    <lineage>
        <taxon>Bacteria</taxon>
        <taxon>Bacillati</taxon>
        <taxon>Actinomycetota</taxon>
        <taxon>Actinomycetes</taxon>
        <taxon>Pseudonocardiales</taxon>
        <taxon>Pseudonocardiaceae</taxon>
    </lineage>
</organism>
<dbReference type="Gene3D" id="3.30.565.10">
    <property type="entry name" value="Histidine kinase-like ATPase, C-terminal domain"/>
    <property type="match status" value="1"/>
</dbReference>
<evidence type="ECO:0000256" key="3">
    <source>
        <dbReference type="ARBA" id="ARBA00023012"/>
    </source>
</evidence>
<dbReference type="InterPro" id="IPR036890">
    <property type="entry name" value="HATPase_C_sf"/>
</dbReference>
<feature type="domain" description="Signal transduction histidine kinase subgroup 3 dimerisation and phosphoacceptor" evidence="6">
    <location>
        <begin position="191"/>
        <end position="257"/>
    </location>
</feature>
<dbReference type="GO" id="GO:0000155">
    <property type="term" value="F:phosphorelay sensor kinase activity"/>
    <property type="evidence" value="ECO:0007669"/>
    <property type="project" value="InterPro"/>
</dbReference>
<evidence type="ECO:0000313" key="7">
    <source>
        <dbReference type="EMBL" id="TDV53616.1"/>
    </source>
</evidence>
<comment type="caution">
    <text evidence="7">The sequence shown here is derived from an EMBL/GenBank/DDBJ whole genome shotgun (WGS) entry which is preliminary data.</text>
</comment>
<dbReference type="InterPro" id="IPR011712">
    <property type="entry name" value="Sig_transdc_His_kin_sub3_dim/P"/>
</dbReference>
<keyword evidence="1" id="KW-0808">Transferase</keyword>
<dbReference type="EMBL" id="SOCP01000004">
    <property type="protein sequence ID" value="TDV53616.1"/>
    <property type="molecule type" value="Genomic_DNA"/>
</dbReference>
<dbReference type="AlphaFoldDB" id="A0A4R7VUH7"/>
<accession>A0A4R7VUH7</accession>
<feature type="region of interest" description="Disordered" evidence="4">
    <location>
        <begin position="386"/>
        <end position="428"/>
    </location>
</feature>
<keyword evidence="5" id="KW-0812">Transmembrane</keyword>
<feature type="transmembrane region" description="Helical" evidence="5">
    <location>
        <begin position="47"/>
        <end position="69"/>
    </location>
</feature>
<keyword evidence="3" id="KW-0902">Two-component regulatory system</keyword>
<dbReference type="GO" id="GO:0016020">
    <property type="term" value="C:membrane"/>
    <property type="evidence" value="ECO:0007669"/>
    <property type="project" value="InterPro"/>
</dbReference>
<keyword evidence="5" id="KW-1133">Transmembrane helix</keyword>
<dbReference type="Pfam" id="PF07730">
    <property type="entry name" value="HisKA_3"/>
    <property type="match status" value="1"/>
</dbReference>
<dbReference type="InterPro" id="IPR050482">
    <property type="entry name" value="Sensor_HK_TwoCompSys"/>
</dbReference>
<proteinExistence type="predicted"/>
<evidence type="ECO:0000256" key="2">
    <source>
        <dbReference type="ARBA" id="ARBA00022777"/>
    </source>
</evidence>
<keyword evidence="2 7" id="KW-0418">Kinase</keyword>
<evidence type="ECO:0000256" key="1">
    <source>
        <dbReference type="ARBA" id="ARBA00022679"/>
    </source>
</evidence>
<dbReference type="GO" id="GO:0046983">
    <property type="term" value="F:protein dimerization activity"/>
    <property type="evidence" value="ECO:0007669"/>
    <property type="project" value="InterPro"/>
</dbReference>
<feature type="transmembrane region" description="Helical" evidence="5">
    <location>
        <begin position="110"/>
        <end position="133"/>
    </location>
</feature>
<name>A0A4R7VUH7_9PSEU</name>
<gene>
    <name evidence="7" type="ORF">CLV71_10484</name>
</gene>
<feature type="transmembrane region" description="Helical" evidence="5">
    <location>
        <begin position="140"/>
        <end position="166"/>
    </location>
</feature>
<evidence type="ECO:0000256" key="5">
    <source>
        <dbReference type="SAM" id="Phobius"/>
    </source>
</evidence>